<proteinExistence type="inferred from homology"/>
<dbReference type="InterPro" id="IPR037295">
    <property type="entry name" value="Alpha-lytic_protease_prodomain"/>
</dbReference>
<dbReference type="GO" id="GO:0008233">
    <property type="term" value="F:peptidase activity"/>
    <property type="evidence" value="ECO:0007669"/>
    <property type="project" value="UniProtKB-KW"/>
</dbReference>
<keyword evidence="12" id="KW-1185">Reference proteome</keyword>
<dbReference type="Pfam" id="PF00089">
    <property type="entry name" value="Trypsin"/>
    <property type="match status" value="1"/>
</dbReference>
<protein>
    <submittedName>
        <fullName evidence="11">Alpha-lytic protease prodomain-containing protein</fullName>
    </submittedName>
</protein>
<feature type="compositionally biased region" description="Low complexity" evidence="8">
    <location>
        <begin position="38"/>
        <end position="52"/>
    </location>
</feature>
<keyword evidence="7" id="KW-1015">Disulfide bond</keyword>
<feature type="domain" description="Chitin-binding type-3" evidence="10">
    <location>
        <begin position="419"/>
        <end position="465"/>
    </location>
</feature>
<dbReference type="PROSITE" id="PS51318">
    <property type="entry name" value="TAT"/>
    <property type="match status" value="1"/>
</dbReference>
<sequence length="465" mass="47525">MAHRHPGTARRSAVTAIGALVLAGLPAAAAADPAAAAAADPAPSTGTAPSAAQTLGADRPSPHLIGALQRDLGLTPDQASERLVNEAEAGTRAGRLRIALGDRFAGAWVHGDTSRELTVATTGAEDVPAIEAQGAKAAVVQRTLADLAAAKEKLDAAADRVRTLDTPVWYVDVPKNRVVVQATSQEAGTAFVEAAGLRGADVGVRVTQVRPRLLQDITGGDAFYIEDSARCSVGFSVTKGAQGGFVTAGHCGDPGDTTTGYDRTAQGTFEASTFPGEDMAWVATGDQWTPTPDVKAQSGQEVQVTGSAQALVGAAVCRSGSTTGWRCGTIEQHDTSVSYAEGRVDGLTRTTVCAEPGDSGGPYVAGAQAQGVTSGGSGDCTSGGTTFYQPVNPILGDFGLTLTTAAARTTTPAPQDGTAQEWSEGRVYEVGATVTRDGVRYQCLQSHQAQGAWAPAGTPALWQRL</sequence>
<keyword evidence="4" id="KW-0378">Hydrolase</keyword>
<dbReference type="GO" id="GO:0006508">
    <property type="term" value="P:proteolysis"/>
    <property type="evidence" value="ECO:0007669"/>
    <property type="project" value="UniProtKB-KW"/>
</dbReference>
<comment type="caution">
    <text evidence="11">The sequence shown here is derived from an EMBL/GenBank/DDBJ whole genome shotgun (WGS) entry which is preliminary data.</text>
</comment>
<reference evidence="12" key="1">
    <citation type="journal article" date="2019" name="Int. J. Syst. Evol. Microbiol.">
        <title>The Global Catalogue of Microorganisms (GCM) 10K type strain sequencing project: providing services to taxonomists for standard genome sequencing and annotation.</title>
        <authorList>
            <consortium name="The Broad Institute Genomics Platform"/>
            <consortium name="The Broad Institute Genome Sequencing Center for Infectious Disease"/>
            <person name="Wu L."/>
            <person name="Ma J."/>
        </authorList>
    </citation>
    <scope>NUCLEOTIDE SEQUENCE [LARGE SCALE GENOMIC DNA]</scope>
    <source>
        <strain evidence="12">JCM 4816</strain>
    </source>
</reference>
<evidence type="ECO:0000256" key="5">
    <source>
        <dbReference type="ARBA" id="ARBA00022825"/>
    </source>
</evidence>
<comment type="similarity">
    <text evidence="1">Belongs to the peptidase S1 family.</text>
</comment>
<dbReference type="EMBL" id="BAAAXF010000090">
    <property type="protein sequence ID" value="GAA3506324.1"/>
    <property type="molecule type" value="Genomic_DNA"/>
</dbReference>
<dbReference type="InterPro" id="IPR035070">
    <property type="entry name" value="Streptogrisin_prodomain"/>
</dbReference>
<organism evidence="11 12">
    <name type="scientific">Streptomyces prasinosporus</name>
    <dbReference type="NCBI Taxonomy" id="68256"/>
    <lineage>
        <taxon>Bacteria</taxon>
        <taxon>Bacillati</taxon>
        <taxon>Actinomycetota</taxon>
        <taxon>Actinomycetes</taxon>
        <taxon>Kitasatosporales</taxon>
        <taxon>Streptomycetaceae</taxon>
        <taxon>Streptomyces</taxon>
        <taxon>Streptomyces albogriseolus group</taxon>
    </lineage>
</organism>
<dbReference type="Gene3D" id="3.30.300.50">
    <property type="match status" value="2"/>
</dbReference>
<dbReference type="Gene3D" id="2.10.10.20">
    <property type="entry name" value="Carbohydrate-binding module superfamily 5/12"/>
    <property type="match status" value="1"/>
</dbReference>
<dbReference type="SUPFAM" id="SSF50494">
    <property type="entry name" value="Trypsin-like serine proteases"/>
    <property type="match status" value="1"/>
</dbReference>
<evidence type="ECO:0000256" key="6">
    <source>
        <dbReference type="ARBA" id="ARBA00023145"/>
    </source>
</evidence>
<dbReference type="SMART" id="SM00495">
    <property type="entry name" value="ChtBD3"/>
    <property type="match status" value="1"/>
</dbReference>
<evidence type="ECO:0000313" key="11">
    <source>
        <dbReference type="EMBL" id="GAA3506324.1"/>
    </source>
</evidence>
<feature type="region of interest" description="Disordered" evidence="8">
    <location>
        <begin position="38"/>
        <end position="62"/>
    </location>
</feature>
<evidence type="ECO:0000259" key="10">
    <source>
        <dbReference type="SMART" id="SM00495"/>
    </source>
</evidence>
<evidence type="ECO:0000256" key="7">
    <source>
        <dbReference type="ARBA" id="ARBA00023157"/>
    </source>
</evidence>
<accession>A0ABP6UFV3</accession>
<dbReference type="InterPro" id="IPR004236">
    <property type="entry name" value="Pept_S1_alpha_lytic"/>
</dbReference>
<keyword evidence="3 9" id="KW-0732">Signal</keyword>
<dbReference type="PRINTS" id="PR00861">
    <property type="entry name" value="ALYTICPTASE"/>
</dbReference>
<evidence type="ECO:0000256" key="1">
    <source>
        <dbReference type="ARBA" id="ARBA00007664"/>
    </source>
</evidence>
<dbReference type="InterPro" id="IPR036573">
    <property type="entry name" value="CBM_sf_5/12"/>
</dbReference>
<dbReference type="InterPro" id="IPR043504">
    <property type="entry name" value="Peptidase_S1_PA_chymotrypsin"/>
</dbReference>
<gene>
    <name evidence="11" type="ORF">GCM10019016_134390</name>
</gene>
<dbReference type="RefSeq" id="WP_345586297.1">
    <property type="nucleotide sequence ID" value="NZ_BAAAXF010000090.1"/>
</dbReference>
<feature type="signal peptide" evidence="9">
    <location>
        <begin position="1"/>
        <end position="30"/>
    </location>
</feature>
<evidence type="ECO:0000313" key="12">
    <source>
        <dbReference type="Proteomes" id="UP001501455"/>
    </source>
</evidence>
<keyword evidence="5" id="KW-0720">Serine protease</keyword>
<evidence type="ECO:0000256" key="3">
    <source>
        <dbReference type="ARBA" id="ARBA00022729"/>
    </source>
</evidence>
<dbReference type="Proteomes" id="UP001501455">
    <property type="component" value="Unassembled WGS sequence"/>
</dbReference>
<dbReference type="SUPFAM" id="SSF54806">
    <property type="entry name" value="Alpha-lytic protease prodomain"/>
    <property type="match status" value="1"/>
</dbReference>
<dbReference type="CDD" id="cd12214">
    <property type="entry name" value="ChiA1_BD"/>
    <property type="match status" value="1"/>
</dbReference>
<dbReference type="InterPro" id="IPR001254">
    <property type="entry name" value="Trypsin_dom"/>
</dbReference>
<dbReference type="CDD" id="cd21112">
    <property type="entry name" value="alphaLP-like"/>
    <property type="match status" value="1"/>
</dbReference>
<dbReference type="Gene3D" id="2.40.10.10">
    <property type="entry name" value="Trypsin-like serine proteases"/>
    <property type="match status" value="2"/>
</dbReference>
<keyword evidence="2 11" id="KW-0645">Protease</keyword>
<dbReference type="SUPFAM" id="SSF51055">
    <property type="entry name" value="Carbohydrate binding domain"/>
    <property type="match status" value="1"/>
</dbReference>
<name>A0ABP6UFV3_9ACTN</name>
<keyword evidence="6" id="KW-0865">Zymogen</keyword>
<dbReference type="InterPro" id="IPR003610">
    <property type="entry name" value="CBM5/12"/>
</dbReference>
<evidence type="ECO:0000256" key="9">
    <source>
        <dbReference type="SAM" id="SignalP"/>
    </source>
</evidence>
<dbReference type="Pfam" id="PF02839">
    <property type="entry name" value="CBM_5_12"/>
    <property type="match status" value="1"/>
</dbReference>
<dbReference type="Pfam" id="PF02983">
    <property type="entry name" value="Pro_Al_protease"/>
    <property type="match status" value="1"/>
</dbReference>
<dbReference type="PIRSF" id="PIRSF001134">
    <property type="entry name" value="Streptogrisin"/>
    <property type="match status" value="1"/>
</dbReference>
<dbReference type="InterPro" id="IPR006311">
    <property type="entry name" value="TAT_signal"/>
</dbReference>
<dbReference type="InterPro" id="IPR009003">
    <property type="entry name" value="Peptidase_S1_PA"/>
</dbReference>
<feature type="chain" id="PRO_5045828919" evidence="9">
    <location>
        <begin position="31"/>
        <end position="465"/>
    </location>
</feature>
<evidence type="ECO:0000256" key="2">
    <source>
        <dbReference type="ARBA" id="ARBA00022670"/>
    </source>
</evidence>
<evidence type="ECO:0000256" key="4">
    <source>
        <dbReference type="ARBA" id="ARBA00022801"/>
    </source>
</evidence>
<evidence type="ECO:0000256" key="8">
    <source>
        <dbReference type="SAM" id="MobiDB-lite"/>
    </source>
</evidence>
<dbReference type="InterPro" id="IPR001316">
    <property type="entry name" value="Pept_S1A_streptogrisin"/>
</dbReference>